<keyword evidence="3" id="KW-0812">Transmembrane</keyword>
<dbReference type="InterPro" id="IPR051211">
    <property type="entry name" value="PG_lysyltransferase"/>
</dbReference>
<dbReference type="OrthoDB" id="5421852at2759"/>
<dbReference type="Pfam" id="PF09924">
    <property type="entry name" value="LPG_synthase_C"/>
    <property type="match status" value="1"/>
</dbReference>
<dbReference type="GO" id="GO:0016755">
    <property type="term" value="F:aminoacyltransferase activity"/>
    <property type="evidence" value="ECO:0007669"/>
    <property type="project" value="TreeGrafter"/>
</dbReference>
<dbReference type="GO" id="GO:0005886">
    <property type="term" value="C:plasma membrane"/>
    <property type="evidence" value="ECO:0007669"/>
    <property type="project" value="UniProtKB-SubCell"/>
</dbReference>
<feature type="compositionally biased region" description="Low complexity" evidence="6">
    <location>
        <begin position="112"/>
        <end position="123"/>
    </location>
</feature>
<keyword evidence="9" id="KW-1185">Reference proteome</keyword>
<gene>
    <name evidence="8" type="ORF">PENSUB_2886</name>
</gene>
<evidence type="ECO:0000259" key="7">
    <source>
        <dbReference type="Pfam" id="PF09924"/>
    </source>
</evidence>
<evidence type="ECO:0000256" key="4">
    <source>
        <dbReference type="ARBA" id="ARBA00022989"/>
    </source>
</evidence>
<feature type="compositionally biased region" description="Polar residues" evidence="6">
    <location>
        <begin position="124"/>
        <end position="138"/>
    </location>
</feature>
<dbReference type="Proteomes" id="UP000186955">
    <property type="component" value="Unassembled WGS sequence"/>
</dbReference>
<dbReference type="InterPro" id="IPR024320">
    <property type="entry name" value="LPG_synthase_C"/>
</dbReference>
<name>A0A1Q5UGK5_9EURO</name>
<evidence type="ECO:0000256" key="3">
    <source>
        <dbReference type="ARBA" id="ARBA00022692"/>
    </source>
</evidence>
<feature type="compositionally biased region" description="Low complexity" evidence="6">
    <location>
        <begin position="147"/>
        <end position="159"/>
    </location>
</feature>
<evidence type="ECO:0000256" key="5">
    <source>
        <dbReference type="ARBA" id="ARBA00023136"/>
    </source>
</evidence>
<comment type="caution">
    <text evidence="8">The sequence shown here is derived from an EMBL/GenBank/DDBJ whole genome shotgun (WGS) entry which is preliminary data.</text>
</comment>
<dbReference type="EMBL" id="MNBE01000276">
    <property type="protein sequence ID" value="OKP11584.1"/>
    <property type="molecule type" value="Genomic_DNA"/>
</dbReference>
<dbReference type="PANTHER" id="PTHR34697:SF2">
    <property type="entry name" value="PHOSPHATIDYLGLYCEROL LYSYLTRANSFERASE"/>
    <property type="match status" value="1"/>
</dbReference>
<dbReference type="PANTHER" id="PTHR34697">
    <property type="entry name" value="PHOSPHATIDYLGLYCEROL LYSYLTRANSFERASE"/>
    <property type="match status" value="1"/>
</dbReference>
<feature type="region of interest" description="Disordered" evidence="6">
    <location>
        <begin position="547"/>
        <end position="584"/>
    </location>
</feature>
<feature type="region of interest" description="Disordered" evidence="6">
    <location>
        <begin position="112"/>
        <end position="184"/>
    </location>
</feature>
<keyword evidence="2" id="KW-1003">Cell membrane</keyword>
<evidence type="ECO:0000256" key="2">
    <source>
        <dbReference type="ARBA" id="ARBA00022475"/>
    </source>
</evidence>
<dbReference type="AlphaFoldDB" id="A0A1Q5UGK5"/>
<dbReference type="GO" id="GO:0055091">
    <property type="term" value="P:phospholipid homeostasis"/>
    <property type="evidence" value="ECO:0007669"/>
    <property type="project" value="TreeGrafter"/>
</dbReference>
<evidence type="ECO:0000313" key="8">
    <source>
        <dbReference type="EMBL" id="OKP11584.1"/>
    </source>
</evidence>
<sequence>MTAAILSPNEAIPPIMVTSVLSMMEPTMQPTINIASAAEKKKRGRRGRKNAVDIVGTKQKKSLLLDELGDALVDQMYTVTAASTKMHDRLDISCASVVDHLRSNFTTELTASSCASSRSSSSRTLTGVDSTSTPTTSLDGCESHEIATSTASTVAPTVSSHHRPSMESLRSSPPSRGQTSSNSTDTGAVFCLDDFSTMTAIQRLTAQYGRVAHMGILDHSYRFFVNQSRTGALSFKIRNHVAIVGGDPLCEPHMIPSLLAEFAIYRRRHHLGLAFMGASASFVRDFAQPKGWTTIRFGTERVLNPQTNEVLLERSGKRIAVQNRQLLNRTKGGISLGVYAPAVHGTDAQLQSELVGIYDAWRAERNTSGGPQAFITVYDPFALPALMTFVYSRGPDGTINGFAALRRLGEGGYHVDPCIVAPGAAKGISDLLIVSAMALLNRAGVSYLGFGFEPVHALARDDITGMVGPLASLTRELYGHTFRRLPIHGKKAYHDKFRPDGDQDCGLYLVFSGGMPGPRQFLGMIHMANISLRKILWADLRSWVSRRRGGKGDKTGAEIESQSQSQSQVPEGPSDSVDGPVAAQ</sequence>
<keyword evidence="5" id="KW-0472">Membrane</keyword>
<evidence type="ECO:0000256" key="6">
    <source>
        <dbReference type="SAM" id="MobiDB-lite"/>
    </source>
</evidence>
<feature type="compositionally biased region" description="Polar residues" evidence="6">
    <location>
        <begin position="168"/>
        <end position="184"/>
    </location>
</feature>
<reference evidence="8 9" key="1">
    <citation type="submission" date="2016-10" db="EMBL/GenBank/DDBJ databases">
        <title>Genome sequence of the ascomycete fungus Penicillium subrubescens.</title>
        <authorList>
            <person name="De Vries R.P."/>
            <person name="Peng M."/>
            <person name="Dilokpimol A."/>
            <person name="Hilden K."/>
            <person name="Makela M.R."/>
            <person name="Grigoriev I."/>
            <person name="Riley R."/>
            <person name="Granchi Z."/>
        </authorList>
    </citation>
    <scope>NUCLEOTIDE SEQUENCE [LARGE SCALE GENOMIC DNA]</scope>
    <source>
        <strain evidence="8 9">CBS 132785</strain>
    </source>
</reference>
<feature type="domain" description="Phosphatidylglycerol lysyltransferase C-terminal" evidence="7">
    <location>
        <begin position="209"/>
        <end position="500"/>
    </location>
</feature>
<proteinExistence type="predicted"/>
<accession>A0A1Q5UGK5</accession>
<protein>
    <recommendedName>
        <fullName evidence="7">Phosphatidylglycerol lysyltransferase C-terminal domain-containing protein</fullName>
    </recommendedName>
</protein>
<keyword evidence="4" id="KW-1133">Transmembrane helix</keyword>
<evidence type="ECO:0000256" key="1">
    <source>
        <dbReference type="ARBA" id="ARBA00004651"/>
    </source>
</evidence>
<evidence type="ECO:0000313" key="9">
    <source>
        <dbReference type="Proteomes" id="UP000186955"/>
    </source>
</evidence>
<comment type="subcellular location">
    <subcellularLocation>
        <location evidence="1">Cell membrane</location>
        <topology evidence="1">Multi-pass membrane protein</topology>
    </subcellularLocation>
</comment>
<dbReference type="STRING" id="1316194.A0A1Q5UGK5"/>
<organism evidence="8 9">
    <name type="scientific">Penicillium subrubescens</name>
    <dbReference type="NCBI Taxonomy" id="1316194"/>
    <lineage>
        <taxon>Eukaryota</taxon>
        <taxon>Fungi</taxon>
        <taxon>Dikarya</taxon>
        <taxon>Ascomycota</taxon>
        <taxon>Pezizomycotina</taxon>
        <taxon>Eurotiomycetes</taxon>
        <taxon>Eurotiomycetidae</taxon>
        <taxon>Eurotiales</taxon>
        <taxon>Aspergillaceae</taxon>
        <taxon>Penicillium</taxon>
    </lineage>
</organism>